<dbReference type="AlphaFoldDB" id="A0A975G7J5"/>
<organism evidence="2 3">
    <name type="scientific">Luteolibacter ambystomatis</name>
    <dbReference type="NCBI Taxonomy" id="2824561"/>
    <lineage>
        <taxon>Bacteria</taxon>
        <taxon>Pseudomonadati</taxon>
        <taxon>Verrucomicrobiota</taxon>
        <taxon>Verrucomicrobiia</taxon>
        <taxon>Verrucomicrobiales</taxon>
        <taxon>Verrucomicrobiaceae</taxon>
        <taxon>Luteolibacter</taxon>
    </lineage>
</organism>
<keyword evidence="3" id="KW-1185">Reference proteome</keyword>
<name>A0A975G7J5_9BACT</name>
<gene>
    <name evidence="2" type="ORF">KBB96_15230</name>
</gene>
<keyword evidence="1" id="KW-0812">Transmembrane</keyword>
<feature type="transmembrane region" description="Helical" evidence="1">
    <location>
        <begin position="226"/>
        <end position="249"/>
    </location>
</feature>
<feature type="transmembrane region" description="Helical" evidence="1">
    <location>
        <begin position="280"/>
        <end position="301"/>
    </location>
</feature>
<evidence type="ECO:0000313" key="3">
    <source>
        <dbReference type="Proteomes" id="UP000676169"/>
    </source>
</evidence>
<dbReference type="RefSeq" id="WP_211630326.1">
    <property type="nucleotide sequence ID" value="NZ_CP073100.1"/>
</dbReference>
<dbReference type="EMBL" id="CP073100">
    <property type="protein sequence ID" value="QUE50216.1"/>
    <property type="molecule type" value="Genomic_DNA"/>
</dbReference>
<feature type="transmembrane region" description="Helical" evidence="1">
    <location>
        <begin position="133"/>
        <end position="155"/>
    </location>
</feature>
<evidence type="ECO:0000256" key="1">
    <source>
        <dbReference type="SAM" id="Phobius"/>
    </source>
</evidence>
<feature type="transmembrane region" description="Helical" evidence="1">
    <location>
        <begin position="183"/>
        <end position="214"/>
    </location>
</feature>
<evidence type="ECO:0000313" key="2">
    <source>
        <dbReference type="EMBL" id="QUE50216.1"/>
    </source>
</evidence>
<keyword evidence="1" id="KW-1133">Transmembrane helix</keyword>
<dbReference type="Proteomes" id="UP000676169">
    <property type="component" value="Chromosome"/>
</dbReference>
<proteinExistence type="predicted"/>
<feature type="transmembrane region" description="Helical" evidence="1">
    <location>
        <begin position="308"/>
        <end position="328"/>
    </location>
</feature>
<feature type="transmembrane region" description="Helical" evidence="1">
    <location>
        <begin position="100"/>
        <end position="121"/>
    </location>
</feature>
<reference evidence="2" key="1">
    <citation type="submission" date="2021-04" db="EMBL/GenBank/DDBJ databases">
        <title>Luteolibacter sp. 32A isolated from the skin of an Anderson's salamander (Ambystoma andersonii).</title>
        <authorList>
            <person name="Spergser J."/>
            <person name="Busse H.-J."/>
        </authorList>
    </citation>
    <scope>NUCLEOTIDE SEQUENCE</scope>
    <source>
        <strain evidence="2">32A</strain>
    </source>
</reference>
<sequence length="518" mass="57551">MISETGFEGGRDCRMDRVIDWRVKAGGGLLLAAAFVWAAWYAWLSGSVITDSWQSLGPVAFAKHPFDLRGSFLGSFDGFDQTWGHHWPGWAMFRSFLQPWIGFHPLFEFALGSAMLVGGAAAVGRLSHHVGGIWPWIAAAVVLAWPDLHVAVGMMRPEPFAGVLFLGLAWLVTDRESAKGGNLLIALLAFCLPFVHVVGVVAPPFLIGVWMLWHRLRWQRMRADGMFVRIVWLMAGWFCGVTGLAVWFLGDATRFHQFTQNLAAQRLSYHSLLTGFRLCYGNPFGMLMLALWMYPLVSLWFGRRESGALKFALWAAMPVGAALFSLLAHNPNRLHVAALVPCMVCACCRSPWNTSRFGKPAFRAVVGGCFVYGAAFQGNRMIDAWRTRGVSARPASQALVERWASQGRVFIPCSLWEAAAAAGVENARFYTFPNVATPDCRRDAERSLFASCANGDILLYEWSQRQVGSAYFRPEALMRLTFVDPLSLGPVLDEVTIQGLDGTRTYRVIRIDHPPVIE</sequence>
<accession>A0A975G7J5</accession>
<dbReference type="KEGG" id="lamb:KBB96_15230"/>
<keyword evidence="1" id="KW-0472">Membrane</keyword>
<protein>
    <submittedName>
        <fullName evidence="2">Uncharacterized protein</fullName>
    </submittedName>
</protein>
<feature type="transmembrane region" description="Helical" evidence="1">
    <location>
        <begin position="21"/>
        <end position="43"/>
    </location>
</feature>